<dbReference type="InterPro" id="IPR052345">
    <property type="entry name" value="Rad_response_metalloprotease"/>
</dbReference>
<evidence type="ECO:0000259" key="1">
    <source>
        <dbReference type="Pfam" id="PF06114"/>
    </source>
</evidence>
<dbReference type="EMBL" id="FOGD01000001">
    <property type="protein sequence ID" value="SEQ39731.1"/>
    <property type="molecule type" value="Genomic_DNA"/>
</dbReference>
<feature type="domain" description="IrrE N-terminal-like" evidence="1">
    <location>
        <begin position="44"/>
        <end position="151"/>
    </location>
</feature>
<dbReference type="Pfam" id="PF06114">
    <property type="entry name" value="Peptidase_M78"/>
    <property type="match status" value="1"/>
</dbReference>
<organism evidence="2 3">
    <name type="scientific">Giesbergeria anulus</name>
    <dbReference type="NCBI Taxonomy" id="180197"/>
    <lineage>
        <taxon>Bacteria</taxon>
        <taxon>Pseudomonadati</taxon>
        <taxon>Pseudomonadota</taxon>
        <taxon>Betaproteobacteria</taxon>
        <taxon>Burkholderiales</taxon>
        <taxon>Comamonadaceae</taxon>
        <taxon>Giesbergeria</taxon>
    </lineage>
</organism>
<sequence length="175" mass="19685">MAMFAEGILKLHWDQSVPVNLARIARSMGIAVRLSDTLQACAQLDISLQNQAIITLGKAQSVVRQRYGVAHALGHVALHHLRPGHQRLIDVSDNFGVNAHQRSETEANQFALALLMPGDALRQRVQELRMADLDDLARLFEVPPILVKQRMADLSLHFNRPLALQRDPWHWIDAD</sequence>
<dbReference type="InterPro" id="IPR010359">
    <property type="entry name" value="IrrE_HExxH"/>
</dbReference>
<reference evidence="2 3" key="1">
    <citation type="submission" date="2016-10" db="EMBL/GenBank/DDBJ databases">
        <authorList>
            <person name="de Groot N.N."/>
        </authorList>
    </citation>
    <scope>NUCLEOTIDE SEQUENCE [LARGE SCALE GENOMIC DNA]</scope>
    <source>
        <strain evidence="2 3">ATCC 35958</strain>
    </source>
</reference>
<name>A0A1H9FP62_9BURK</name>
<dbReference type="STRING" id="180197.SAMN02982919_00604"/>
<dbReference type="PANTHER" id="PTHR43236:SF2">
    <property type="entry name" value="BLL0069 PROTEIN"/>
    <property type="match status" value="1"/>
</dbReference>
<dbReference type="RefSeq" id="WP_091452476.1">
    <property type="nucleotide sequence ID" value="NZ_FOGD01000001.1"/>
</dbReference>
<evidence type="ECO:0000313" key="2">
    <source>
        <dbReference type="EMBL" id="SEQ39731.1"/>
    </source>
</evidence>
<dbReference type="Gene3D" id="1.10.10.2910">
    <property type="match status" value="1"/>
</dbReference>
<gene>
    <name evidence="2" type="ORF">SAMN02982919_00604</name>
</gene>
<dbReference type="AlphaFoldDB" id="A0A1H9FP62"/>
<protein>
    <recommendedName>
        <fullName evidence="1">IrrE N-terminal-like domain-containing protein</fullName>
    </recommendedName>
</protein>
<keyword evidence="3" id="KW-1185">Reference proteome</keyword>
<evidence type="ECO:0000313" key="3">
    <source>
        <dbReference type="Proteomes" id="UP000199766"/>
    </source>
</evidence>
<dbReference type="PANTHER" id="PTHR43236">
    <property type="entry name" value="ANTITOXIN HIGA1"/>
    <property type="match status" value="1"/>
</dbReference>
<dbReference type="OrthoDB" id="8797142at2"/>
<proteinExistence type="predicted"/>
<accession>A0A1H9FP62</accession>
<dbReference type="Proteomes" id="UP000199766">
    <property type="component" value="Unassembled WGS sequence"/>
</dbReference>